<gene>
    <name evidence="2" type="ORF">E2562_023085</name>
</gene>
<dbReference type="EMBL" id="SPHZ02000003">
    <property type="protein sequence ID" value="KAF0926370.1"/>
    <property type="molecule type" value="Genomic_DNA"/>
</dbReference>
<feature type="compositionally biased region" description="Basic and acidic residues" evidence="1">
    <location>
        <begin position="107"/>
        <end position="117"/>
    </location>
</feature>
<evidence type="ECO:0000313" key="3">
    <source>
        <dbReference type="Proteomes" id="UP000479710"/>
    </source>
</evidence>
<sequence>MAAIGHHYLRAWAAPAAGGSQEKTWFGSLQTSAAPKHMSSSASLQHHQHLLPPPLTTHSAPVTRSEHSTTIRPAPPLFPLPTGATPATTQTRSSVSSALDLNLHMGSDMRQKRDGVARHRPGSQGSLECLDRE</sequence>
<dbReference type="AlphaFoldDB" id="A0A6G1EP00"/>
<name>A0A6G1EP00_9ORYZ</name>
<reference evidence="2 3" key="1">
    <citation type="submission" date="2019-11" db="EMBL/GenBank/DDBJ databases">
        <title>Whole genome sequence of Oryza granulata.</title>
        <authorList>
            <person name="Li W."/>
        </authorList>
    </citation>
    <scope>NUCLEOTIDE SEQUENCE [LARGE SCALE GENOMIC DNA]</scope>
    <source>
        <strain evidence="3">cv. Menghai</strain>
        <tissue evidence="2">Leaf</tissue>
    </source>
</reference>
<accession>A0A6G1EP00</accession>
<protein>
    <submittedName>
        <fullName evidence="2">Uncharacterized protein</fullName>
    </submittedName>
</protein>
<dbReference type="Proteomes" id="UP000479710">
    <property type="component" value="Unassembled WGS sequence"/>
</dbReference>
<keyword evidence="3" id="KW-1185">Reference proteome</keyword>
<feature type="compositionally biased region" description="Polar residues" evidence="1">
    <location>
        <begin position="85"/>
        <end position="99"/>
    </location>
</feature>
<feature type="region of interest" description="Disordered" evidence="1">
    <location>
        <begin position="27"/>
        <end position="133"/>
    </location>
</feature>
<comment type="caution">
    <text evidence="2">The sequence shown here is derived from an EMBL/GenBank/DDBJ whole genome shotgun (WGS) entry which is preliminary data.</text>
</comment>
<organism evidence="2 3">
    <name type="scientific">Oryza meyeriana var. granulata</name>
    <dbReference type="NCBI Taxonomy" id="110450"/>
    <lineage>
        <taxon>Eukaryota</taxon>
        <taxon>Viridiplantae</taxon>
        <taxon>Streptophyta</taxon>
        <taxon>Embryophyta</taxon>
        <taxon>Tracheophyta</taxon>
        <taxon>Spermatophyta</taxon>
        <taxon>Magnoliopsida</taxon>
        <taxon>Liliopsida</taxon>
        <taxon>Poales</taxon>
        <taxon>Poaceae</taxon>
        <taxon>BOP clade</taxon>
        <taxon>Oryzoideae</taxon>
        <taxon>Oryzeae</taxon>
        <taxon>Oryzinae</taxon>
        <taxon>Oryza</taxon>
        <taxon>Oryza meyeriana</taxon>
    </lineage>
</organism>
<proteinExistence type="predicted"/>
<evidence type="ECO:0000313" key="2">
    <source>
        <dbReference type="EMBL" id="KAF0926370.1"/>
    </source>
</evidence>
<evidence type="ECO:0000256" key="1">
    <source>
        <dbReference type="SAM" id="MobiDB-lite"/>
    </source>
</evidence>